<sequence>MRRYTRFFMFTMVGLLFLTMYLAMIIYSKSESWFRQGSLNHDLLPKEAELTEAQTRDILRQIESTNNERIQRVEEVCRRYNLGIFKTSLEKTLEHPPVPQYSVFYFDREDKLSFCPIYKAGSTTWLYNLCLLAGMTDEEIARSNQQLSTLARARHPRLDPTDAEQAFQTTIKLLAVRHPFERLLSAYRDKLENTNEGLEHGSLHFYASFGSKIVRKYRKNGNLTKTWDLLKDSQYMWNPQHKKPAGVEPTFREFILYLINLNLAHYADDHWIPYYLFCTPCLLRYDVIAKVETMDADQLYVIRVLGLQDRIKPRWRHKTQFLQGKYSKLKQMFNAGFLHILLKVVVIFLGNSSLNEVSHLAKIYFSQLTVKEILQLYEKYKIDFELFGYDHTQYLRYASDYSSKI</sequence>
<keyword evidence="6 9" id="KW-0333">Golgi apparatus</keyword>
<reference evidence="10 11" key="1">
    <citation type="submission" date="2023-09" db="EMBL/GenBank/DDBJ databases">
        <title>Genomes of two closely related lineages of the louse Polyplax serrata with different host specificities.</title>
        <authorList>
            <person name="Martinu J."/>
            <person name="Tarabai H."/>
            <person name="Stefka J."/>
            <person name="Hypsa V."/>
        </authorList>
    </citation>
    <scope>NUCLEOTIDE SEQUENCE [LARGE SCALE GENOMIC DNA]</scope>
    <source>
        <strain evidence="10">98ZLc_SE</strain>
    </source>
</reference>
<gene>
    <name evidence="10" type="ORF">RUM44_013890</name>
</gene>
<dbReference type="EC" id="2.8.2.-" evidence="9"/>
<evidence type="ECO:0000313" key="10">
    <source>
        <dbReference type="EMBL" id="KAK6642167.1"/>
    </source>
</evidence>
<dbReference type="PANTHER" id="PTHR12137:SF63">
    <property type="entry name" value="CARBOHYDRATE SULFOTRANSFERASE"/>
    <property type="match status" value="1"/>
</dbReference>
<accession>A0ABR1BJ21</accession>
<protein>
    <recommendedName>
        <fullName evidence="9">Carbohydrate sulfotransferase</fullName>
        <ecNumber evidence="9">2.8.2.-</ecNumber>
    </recommendedName>
</protein>
<dbReference type="InterPro" id="IPR018011">
    <property type="entry name" value="Carb_sulfotrans_8-10"/>
</dbReference>
<evidence type="ECO:0000256" key="4">
    <source>
        <dbReference type="ARBA" id="ARBA00022692"/>
    </source>
</evidence>
<organism evidence="10 11">
    <name type="scientific">Polyplax serrata</name>
    <name type="common">Common mouse louse</name>
    <dbReference type="NCBI Taxonomy" id="468196"/>
    <lineage>
        <taxon>Eukaryota</taxon>
        <taxon>Metazoa</taxon>
        <taxon>Ecdysozoa</taxon>
        <taxon>Arthropoda</taxon>
        <taxon>Hexapoda</taxon>
        <taxon>Insecta</taxon>
        <taxon>Pterygota</taxon>
        <taxon>Neoptera</taxon>
        <taxon>Paraneoptera</taxon>
        <taxon>Psocodea</taxon>
        <taxon>Troctomorpha</taxon>
        <taxon>Phthiraptera</taxon>
        <taxon>Anoplura</taxon>
        <taxon>Polyplacidae</taxon>
        <taxon>Polyplax</taxon>
    </lineage>
</organism>
<comment type="caution">
    <text evidence="10">The sequence shown here is derived from an EMBL/GenBank/DDBJ whole genome shotgun (WGS) entry which is preliminary data.</text>
</comment>
<keyword evidence="7 9" id="KW-0472">Membrane</keyword>
<evidence type="ECO:0000256" key="8">
    <source>
        <dbReference type="ARBA" id="ARBA00023180"/>
    </source>
</evidence>
<dbReference type="EMBL" id="JAWJWF010000001">
    <property type="protein sequence ID" value="KAK6642167.1"/>
    <property type="molecule type" value="Genomic_DNA"/>
</dbReference>
<evidence type="ECO:0000313" key="11">
    <source>
        <dbReference type="Proteomes" id="UP001359485"/>
    </source>
</evidence>
<evidence type="ECO:0000256" key="3">
    <source>
        <dbReference type="ARBA" id="ARBA00022679"/>
    </source>
</evidence>
<keyword evidence="4 9" id="KW-0812">Transmembrane</keyword>
<comment type="similarity">
    <text evidence="2 9">Belongs to the sulfotransferase 2 family.</text>
</comment>
<keyword evidence="5 9" id="KW-1133">Transmembrane helix</keyword>
<dbReference type="Pfam" id="PF03567">
    <property type="entry name" value="Sulfotransfer_2"/>
    <property type="match status" value="1"/>
</dbReference>
<evidence type="ECO:0000256" key="1">
    <source>
        <dbReference type="ARBA" id="ARBA00004323"/>
    </source>
</evidence>
<comment type="subcellular location">
    <subcellularLocation>
        <location evidence="1 9">Golgi apparatus membrane</location>
        <topology evidence="1 9">Single-pass type II membrane protein</topology>
    </subcellularLocation>
</comment>
<evidence type="ECO:0000256" key="2">
    <source>
        <dbReference type="ARBA" id="ARBA00006339"/>
    </source>
</evidence>
<dbReference type="Proteomes" id="UP001359485">
    <property type="component" value="Unassembled WGS sequence"/>
</dbReference>
<keyword evidence="9" id="KW-0735">Signal-anchor</keyword>
<evidence type="ECO:0000256" key="7">
    <source>
        <dbReference type="ARBA" id="ARBA00023136"/>
    </source>
</evidence>
<name>A0ABR1BJ21_POLSC</name>
<evidence type="ECO:0000256" key="9">
    <source>
        <dbReference type="RuleBase" id="RU364020"/>
    </source>
</evidence>
<feature type="transmembrane region" description="Helical" evidence="9">
    <location>
        <begin position="7"/>
        <end position="27"/>
    </location>
</feature>
<keyword evidence="11" id="KW-1185">Reference proteome</keyword>
<keyword evidence="8 9" id="KW-0325">Glycoprotein</keyword>
<dbReference type="PANTHER" id="PTHR12137">
    <property type="entry name" value="CARBOHYDRATE SULFOTRANSFERASE"/>
    <property type="match status" value="1"/>
</dbReference>
<evidence type="ECO:0000256" key="6">
    <source>
        <dbReference type="ARBA" id="ARBA00023034"/>
    </source>
</evidence>
<evidence type="ECO:0000256" key="5">
    <source>
        <dbReference type="ARBA" id="ARBA00022989"/>
    </source>
</evidence>
<dbReference type="InterPro" id="IPR005331">
    <property type="entry name" value="Sulfotransferase"/>
</dbReference>
<keyword evidence="3 9" id="KW-0808">Transferase</keyword>
<proteinExistence type="inferred from homology"/>
<keyword evidence="9" id="KW-0119">Carbohydrate metabolism</keyword>